<dbReference type="Gene3D" id="1.10.287.610">
    <property type="entry name" value="Helix hairpin bin"/>
    <property type="match status" value="1"/>
</dbReference>
<dbReference type="AlphaFoldDB" id="A0A1G1ZQ49"/>
<keyword evidence="2 5" id="KW-0689">Ribosomal protein</keyword>
<dbReference type="GO" id="GO:0006412">
    <property type="term" value="P:translation"/>
    <property type="evidence" value="ECO:0007669"/>
    <property type="project" value="UniProtKB-UniRule"/>
</dbReference>
<evidence type="ECO:0000256" key="2">
    <source>
        <dbReference type="ARBA" id="ARBA00022980"/>
    </source>
</evidence>
<dbReference type="Proteomes" id="UP000177942">
    <property type="component" value="Unassembled WGS sequence"/>
</dbReference>
<dbReference type="InterPro" id="IPR023591">
    <property type="entry name" value="Ribosomal_uS2_flav_dom_sf"/>
</dbReference>
<proteinExistence type="inferred from homology"/>
<dbReference type="GO" id="GO:0003735">
    <property type="term" value="F:structural constituent of ribosome"/>
    <property type="evidence" value="ECO:0007669"/>
    <property type="project" value="InterPro"/>
</dbReference>
<dbReference type="EMBL" id="MHJJ01000006">
    <property type="protein sequence ID" value="OGY65880.1"/>
    <property type="molecule type" value="Genomic_DNA"/>
</dbReference>
<dbReference type="InterPro" id="IPR001865">
    <property type="entry name" value="Ribosomal_uS2"/>
</dbReference>
<comment type="caution">
    <text evidence="6">The sequence shown here is derived from an EMBL/GenBank/DDBJ whole genome shotgun (WGS) entry which is preliminary data.</text>
</comment>
<dbReference type="FunFam" id="1.10.287.610:FF:000001">
    <property type="entry name" value="30S ribosomal protein S2"/>
    <property type="match status" value="1"/>
</dbReference>
<dbReference type="NCBIfam" id="TIGR01011">
    <property type="entry name" value="rpsB_bact"/>
    <property type="match status" value="1"/>
</dbReference>
<gene>
    <name evidence="5" type="primary">rpsB</name>
    <name evidence="6" type="ORF">A3A16_02085</name>
</gene>
<protein>
    <recommendedName>
        <fullName evidence="4 5">Small ribosomal subunit protein uS2</fullName>
    </recommendedName>
</protein>
<sequence>MMRAGAMYGRKKSKTNPKMKRYIFTIRNGIEIFDLPQTLEMLDKAADFIKGVIGKGGRILIVGTRPAAQNLVKELAEKFNMPYVIERWLGGTLTNFKTISKRIEHFKNLKADKAAGKLEKYTKKERLEMDKQIEKFNRFFGGIESLSQLPDALLVVDTTYKNHLTAVREANRLKIPIVGIINSNADPDAIVYPIPANDSARSAIAWILNKIDKAIEEAKLQKAVEQPPVAQQPAA</sequence>
<organism evidence="6 7">
    <name type="scientific">Candidatus Harrisonbacteria bacterium RIFCSPLOWO2_01_FULL_44_18</name>
    <dbReference type="NCBI Taxonomy" id="1798407"/>
    <lineage>
        <taxon>Bacteria</taxon>
        <taxon>Candidatus Harrisoniibacteriota</taxon>
    </lineage>
</organism>
<dbReference type="CDD" id="cd01425">
    <property type="entry name" value="RPS2"/>
    <property type="match status" value="1"/>
</dbReference>
<dbReference type="HAMAP" id="MF_00291_B">
    <property type="entry name" value="Ribosomal_uS2_B"/>
    <property type="match status" value="1"/>
</dbReference>
<accession>A0A1G1ZQ49</accession>
<dbReference type="InterPro" id="IPR005706">
    <property type="entry name" value="Ribosomal_uS2_bac/mit/plastid"/>
</dbReference>
<dbReference type="Pfam" id="PF00318">
    <property type="entry name" value="Ribosomal_S2"/>
    <property type="match status" value="1"/>
</dbReference>
<dbReference type="SUPFAM" id="SSF52313">
    <property type="entry name" value="Ribosomal protein S2"/>
    <property type="match status" value="1"/>
</dbReference>
<comment type="similarity">
    <text evidence="1 5">Belongs to the universal ribosomal protein uS2 family.</text>
</comment>
<evidence type="ECO:0000256" key="3">
    <source>
        <dbReference type="ARBA" id="ARBA00023274"/>
    </source>
</evidence>
<dbReference type="PANTHER" id="PTHR12534:SF0">
    <property type="entry name" value="SMALL RIBOSOMAL SUBUNIT PROTEIN US2M"/>
    <property type="match status" value="1"/>
</dbReference>
<evidence type="ECO:0000256" key="5">
    <source>
        <dbReference type="HAMAP-Rule" id="MF_00291"/>
    </source>
</evidence>
<dbReference type="STRING" id="1798407.A3A16_02085"/>
<evidence type="ECO:0000256" key="4">
    <source>
        <dbReference type="ARBA" id="ARBA00035256"/>
    </source>
</evidence>
<dbReference type="PRINTS" id="PR00395">
    <property type="entry name" value="RIBOSOMALS2"/>
</dbReference>
<dbReference type="Gene3D" id="3.40.50.10490">
    <property type="entry name" value="Glucose-6-phosphate isomerase like protein, domain 1"/>
    <property type="match status" value="1"/>
</dbReference>
<evidence type="ECO:0000313" key="7">
    <source>
        <dbReference type="Proteomes" id="UP000177942"/>
    </source>
</evidence>
<reference evidence="6 7" key="1">
    <citation type="journal article" date="2016" name="Nat. Commun.">
        <title>Thousands of microbial genomes shed light on interconnected biogeochemical processes in an aquifer system.</title>
        <authorList>
            <person name="Anantharaman K."/>
            <person name="Brown C.T."/>
            <person name="Hug L.A."/>
            <person name="Sharon I."/>
            <person name="Castelle C.J."/>
            <person name="Probst A.J."/>
            <person name="Thomas B.C."/>
            <person name="Singh A."/>
            <person name="Wilkins M.J."/>
            <person name="Karaoz U."/>
            <person name="Brodie E.L."/>
            <person name="Williams K.H."/>
            <person name="Hubbard S.S."/>
            <person name="Banfield J.F."/>
        </authorList>
    </citation>
    <scope>NUCLEOTIDE SEQUENCE [LARGE SCALE GENOMIC DNA]</scope>
</reference>
<dbReference type="GO" id="GO:0015935">
    <property type="term" value="C:small ribosomal subunit"/>
    <property type="evidence" value="ECO:0007669"/>
    <property type="project" value="InterPro"/>
</dbReference>
<dbReference type="PANTHER" id="PTHR12534">
    <property type="entry name" value="30S RIBOSOMAL PROTEIN S2 PROKARYOTIC AND ORGANELLAR"/>
    <property type="match status" value="1"/>
</dbReference>
<keyword evidence="3 5" id="KW-0687">Ribonucleoprotein</keyword>
<name>A0A1G1ZQ49_9BACT</name>
<evidence type="ECO:0000313" key="6">
    <source>
        <dbReference type="EMBL" id="OGY65880.1"/>
    </source>
</evidence>
<evidence type="ECO:0000256" key="1">
    <source>
        <dbReference type="ARBA" id="ARBA00006242"/>
    </source>
</evidence>